<dbReference type="SUPFAM" id="SSF56399">
    <property type="entry name" value="ADP-ribosylation"/>
    <property type="match status" value="1"/>
</dbReference>
<dbReference type="OMA" id="DIPGCPH"/>
<gene>
    <name evidence="1" type="ORF">DOTSEDRAFT_145970</name>
</gene>
<dbReference type="EMBL" id="KB446536">
    <property type="protein sequence ID" value="EME47372.1"/>
    <property type="molecule type" value="Genomic_DNA"/>
</dbReference>
<accession>N1PVH0</accession>
<dbReference type="eggNOG" id="ENOG502SBXH">
    <property type="taxonomic scope" value="Eukaryota"/>
</dbReference>
<dbReference type="AlphaFoldDB" id="N1PVH0"/>
<dbReference type="Proteomes" id="UP000016933">
    <property type="component" value="Unassembled WGS sequence"/>
</dbReference>
<dbReference type="InterPro" id="IPR009297">
    <property type="entry name" value="DUF952"/>
</dbReference>
<evidence type="ECO:0000313" key="2">
    <source>
        <dbReference type="Proteomes" id="UP000016933"/>
    </source>
</evidence>
<proteinExistence type="predicted"/>
<dbReference type="HOGENOM" id="CLU_129452_2_0_1"/>
<dbReference type="Gene3D" id="3.20.170.20">
    <property type="entry name" value="Protein of unknown function DUF952"/>
    <property type="match status" value="1"/>
</dbReference>
<reference evidence="2" key="1">
    <citation type="journal article" date="2012" name="PLoS Genet.">
        <title>The genomes of the fungal plant pathogens Cladosporium fulvum and Dothistroma septosporum reveal adaptation to different hosts and lifestyles but also signatures of common ancestry.</title>
        <authorList>
            <person name="de Wit P.J.G.M."/>
            <person name="van der Burgt A."/>
            <person name="Oekmen B."/>
            <person name="Stergiopoulos I."/>
            <person name="Abd-Elsalam K.A."/>
            <person name="Aerts A.L."/>
            <person name="Bahkali A.H."/>
            <person name="Beenen H.G."/>
            <person name="Chettri P."/>
            <person name="Cox M.P."/>
            <person name="Datema E."/>
            <person name="de Vries R.P."/>
            <person name="Dhillon B."/>
            <person name="Ganley A.R."/>
            <person name="Griffiths S.A."/>
            <person name="Guo Y."/>
            <person name="Hamelin R.C."/>
            <person name="Henrissat B."/>
            <person name="Kabir M.S."/>
            <person name="Jashni M.K."/>
            <person name="Kema G."/>
            <person name="Klaubauf S."/>
            <person name="Lapidus A."/>
            <person name="Levasseur A."/>
            <person name="Lindquist E."/>
            <person name="Mehrabi R."/>
            <person name="Ohm R.A."/>
            <person name="Owen T.J."/>
            <person name="Salamov A."/>
            <person name="Schwelm A."/>
            <person name="Schijlen E."/>
            <person name="Sun H."/>
            <person name="van den Burg H.A."/>
            <person name="van Ham R.C.H.J."/>
            <person name="Zhang S."/>
            <person name="Goodwin S.B."/>
            <person name="Grigoriev I.V."/>
            <person name="Collemare J."/>
            <person name="Bradshaw R.E."/>
        </authorList>
    </citation>
    <scope>NUCLEOTIDE SEQUENCE [LARGE SCALE GENOMIC DNA]</scope>
    <source>
        <strain evidence="2">NZE10 / CBS 128990</strain>
    </source>
</reference>
<protein>
    <recommendedName>
        <fullName evidence="3">DUF952 domain-containing protein</fullName>
    </recommendedName>
</protein>
<sequence>SHNHFYKILDSAPQEPLPESLPLSDLDKKDGFVHLSTANQTKETANLFFSNTEKLWLLKLRVDDLKKDGNIQWNPDIPGCPHLHDSARGLGKSNVTAVIIANKGSHGSWKEVPALLDLED</sequence>
<dbReference type="STRING" id="675120.N1PVH0"/>
<evidence type="ECO:0008006" key="3">
    <source>
        <dbReference type="Google" id="ProtNLM"/>
    </source>
</evidence>
<reference evidence="1 2" key="2">
    <citation type="journal article" date="2012" name="PLoS Pathog.">
        <title>Diverse lifestyles and strategies of plant pathogenesis encoded in the genomes of eighteen Dothideomycetes fungi.</title>
        <authorList>
            <person name="Ohm R.A."/>
            <person name="Feau N."/>
            <person name="Henrissat B."/>
            <person name="Schoch C.L."/>
            <person name="Horwitz B.A."/>
            <person name="Barry K.W."/>
            <person name="Condon B.J."/>
            <person name="Copeland A.C."/>
            <person name="Dhillon B."/>
            <person name="Glaser F."/>
            <person name="Hesse C.N."/>
            <person name="Kosti I."/>
            <person name="LaButti K."/>
            <person name="Lindquist E.A."/>
            <person name="Lucas S."/>
            <person name="Salamov A.A."/>
            <person name="Bradshaw R.E."/>
            <person name="Ciuffetti L."/>
            <person name="Hamelin R.C."/>
            <person name="Kema G.H.J."/>
            <person name="Lawrence C."/>
            <person name="Scott J.A."/>
            <person name="Spatafora J.W."/>
            <person name="Turgeon B.G."/>
            <person name="de Wit P.J.G.M."/>
            <person name="Zhong S."/>
            <person name="Goodwin S.B."/>
            <person name="Grigoriev I.V."/>
        </authorList>
    </citation>
    <scope>NUCLEOTIDE SEQUENCE [LARGE SCALE GENOMIC DNA]</scope>
    <source>
        <strain evidence="2">NZE10 / CBS 128990</strain>
    </source>
</reference>
<dbReference type="OrthoDB" id="3335358at2759"/>
<evidence type="ECO:0000313" key="1">
    <source>
        <dbReference type="EMBL" id="EME47372.1"/>
    </source>
</evidence>
<name>N1PVH0_DOTSN</name>
<feature type="non-terminal residue" evidence="1">
    <location>
        <position position="1"/>
    </location>
</feature>
<keyword evidence="2" id="KW-1185">Reference proteome</keyword>
<dbReference type="PANTHER" id="PTHR34129:SF1">
    <property type="entry name" value="DUF952 DOMAIN-CONTAINING PROTEIN"/>
    <property type="match status" value="1"/>
</dbReference>
<organism evidence="1 2">
    <name type="scientific">Dothistroma septosporum (strain NZE10 / CBS 128990)</name>
    <name type="common">Red band needle blight fungus</name>
    <name type="synonym">Mycosphaerella pini</name>
    <dbReference type="NCBI Taxonomy" id="675120"/>
    <lineage>
        <taxon>Eukaryota</taxon>
        <taxon>Fungi</taxon>
        <taxon>Dikarya</taxon>
        <taxon>Ascomycota</taxon>
        <taxon>Pezizomycotina</taxon>
        <taxon>Dothideomycetes</taxon>
        <taxon>Dothideomycetidae</taxon>
        <taxon>Mycosphaerellales</taxon>
        <taxon>Mycosphaerellaceae</taxon>
        <taxon>Dothistroma</taxon>
    </lineage>
</organism>
<dbReference type="Pfam" id="PF06108">
    <property type="entry name" value="DUF952"/>
    <property type="match status" value="1"/>
</dbReference>
<dbReference type="PANTHER" id="PTHR34129">
    <property type="entry name" value="BLR1139 PROTEIN"/>
    <property type="match status" value="1"/>
</dbReference>